<dbReference type="PANTHER" id="PTHR42795">
    <property type="entry name" value="ALANINE DEHYDROGENASE"/>
    <property type="match status" value="1"/>
</dbReference>
<dbReference type="Pfam" id="PF01262">
    <property type="entry name" value="AlaDh_PNT_C"/>
    <property type="match status" value="1"/>
</dbReference>
<dbReference type="SMART" id="SM01003">
    <property type="entry name" value="AlaDh_PNT_N"/>
    <property type="match status" value="1"/>
</dbReference>
<dbReference type="Proteomes" id="UP000178602">
    <property type="component" value="Unassembled WGS sequence"/>
</dbReference>
<dbReference type="GO" id="GO:0005886">
    <property type="term" value="C:plasma membrane"/>
    <property type="evidence" value="ECO:0007669"/>
    <property type="project" value="TreeGrafter"/>
</dbReference>
<dbReference type="GO" id="GO:0000286">
    <property type="term" value="F:alanine dehydrogenase activity"/>
    <property type="evidence" value="ECO:0007669"/>
    <property type="project" value="TreeGrafter"/>
</dbReference>
<protein>
    <submittedName>
        <fullName evidence="4">Uncharacterized protein</fullName>
    </submittedName>
</protein>
<dbReference type="AlphaFoldDB" id="A0A1F4T5F3"/>
<dbReference type="SMART" id="SM01002">
    <property type="entry name" value="AlaDh_PNT_C"/>
    <property type="match status" value="1"/>
</dbReference>
<feature type="domain" description="Alanine dehydrogenase/pyridine nucleotide transhydrogenase NAD(H)-binding" evidence="2">
    <location>
        <begin position="158"/>
        <end position="317"/>
    </location>
</feature>
<name>A0A1F4T5F3_UNCSA</name>
<accession>A0A1F4T5F3</accession>
<dbReference type="InterPro" id="IPR007698">
    <property type="entry name" value="AlaDH/PNT_NAD(H)-bd"/>
</dbReference>
<dbReference type="Pfam" id="PF05222">
    <property type="entry name" value="AlaDh_PNT_N"/>
    <property type="match status" value="1"/>
</dbReference>
<evidence type="ECO:0000256" key="1">
    <source>
        <dbReference type="ARBA" id="ARBA00023002"/>
    </source>
</evidence>
<evidence type="ECO:0000313" key="4">
    <source>
        <dbReference type="EMBL" id="OGC27938.1"/>
    </source>
</evidence>
<sequence length="385" mass="41643">MVSSLAILRESKTDPQGREVENRVVLLPAHVSRLIEQVPQIKVFVEKEAGAKIGFQDADYERVGALICDHAAALDKDIVVGVKETRPVDFPGLRDNLFISFQHFAQSIDRASLALKTSREKGTAFLALETMEIGNDCSTFPCLAPMSEAAAKIVARHADEFALISKKIISSGLPETGLNGLKAVVLGGGRVGQTAAEEFSERGCSVSLLENNPQRLKSLTEYFKANEIRFPKVTVMEMNQSNLREAVAGAFFLVSAMYICGKKPTKIVSLDLIRTMQPGGCLYPIDIDQGGGIEGVLETSILDPFNLPTIPGSELFFFAPPNLPSMGALTASEALGTVLLPYLIEIAQKWLYKAKEDNPVINSGVNIEEGKIVHPGLASVFPGLK</sequence>
<dbReference type="InterPro" id="IPR007886">
    <property type="entry name" value="AlaDH/PNT_N"/>
</dbReference>
<organism evidence="4 5">
    <name type="scientific">candidate division WOR-1 bacterium RIFOXYC12_FULL_54_18</name>
    <dbReference type="NCBI Taxonomy" id="1802584"/>
    <lineage>
        <taxon>Bacteria</taxon>
        <taxon>Bacillati</taxon>
        <taxon>Saganbacteria</taxon>
    </lineage>
</organism>
<evidence type="ECO:0000313" key="5">
    <source>
        <dbReference type="Proteomes" id="UP000178602"/>
    </source>
</evidence>
<feature type="domain" description="Alanine dehydrogenase/pyridine nucleotide transhydrogenase N-terminal" evidence="3">
    <location>
        <begin position="6"/>
        <end position="150"/>
    </location>
</feature>
<evidence type="ECO:0000259" key="2">
    <source>
        <dbReference type="SMART" id="SM01002"/>
    </source>
</evidence>
<keyword evidence="1" id="KW-0560">Oxidoreductase</keyword>
<dbReference type="EMBL" id="MEUG01000001">
    <property type="protein sequence ID" value="OGC27938.1"/>
    <property type="molecule type" value="Genomic_DNA"/>
</dbReference>
<dbReference type="GO" id="GO:0006524">
    <property type="term" value="P:alanine catabolic process"/>
    <property type="evidence" value="ECO:0007669"/>
    <property type="project" value="TreeGrafter"/>
</dbReference>
<evidence type="ECO:0000259" key="3">
    <source>
        <dbReference type="SMART" id="SM01003"/>
    </source>
</evidence>
<dbReference type="SUPFAM" id="SSF52283">
    <property type="entry name" value="Formate/glycerate dehydrogenase catalytic domain-like"/>
    <property type="match status" value="1"/>
</dbReference>
<proteinExistence type="predicted"/>
<comment type="caution">
    <text evidence="4">The sequence shown here is derived from an EMBL/GenBank/DDBJ whole genome shotgun (WGS) entry which is preliminary data.</text>
</comment>
<dbReference type="SUPFAM" id="SSF51735">
    <property type="entry name" value="NAD(P)-binding Rossmann-fold domains"/>
    <property type="match status" value="1"/>
</dbReference>
<dbReference type="PANTHER" id="PTHR42795:SF1">
    <property type="entry name" value="ALANINE DEHYDROGENASE"/>
    <property type="match status" value="1"/>
</dbReference>
<gene>
    <name evidence="4" type="ORF">A3K49_02925</name>
</gene>
<dbReference type="Gene3D" id="3.40.50.720">
    <property type="entry name" value="NAD(P)-binding Rossmann-like Domain"/>
    <property type="match status" value="2"/>
</dbReference>
<reference evidence="4 5" key="1">
    <citation type="journal article" date="2016" name="Nat. Commun.">
        <title>Thousands of microbial genomes shed light on interconnected biogeochemical processes in an aquifer system.</title>
        <authorList>
            <person name="Anantharaman K."/>
            <person name="Brown C.T."/>
            <person name="Hug L.A."/>
            <person name="Sharon I."/>
            <person name="Castelle C.J."/>
            <person name="Probst A.J."/>
            <person name="Thomas B.C."/>
            <person name="Singh A."/>
            <person name="Wilkins M.J."/>
            <person name="Karaoz U."/>
            <person name="Brodie E.L."/>
            <person name="Williams K.H."/>
            <person name="Hubbard S.S."/>
            <person name="Banfield J.F."/>
        </authorList>
    </citation>
    <scope>NUCLEOTIDE SEQUENCE [LARGE SCALE GENOMIC DNA]</scope>
</reference>
<dbReference type="InterPro" id="IPR036291">
    <property type="entry name" value="NAD(P)-bd_dom_sf"/>
</dbReference>